<protein>
    <submittedName>
        <fullName evidence="2">Uncharacterized protein</fullName>
    </submittedName>
</protein>
<keyword evidence="3" id="KW-1185">Reference proteome</keyword>
<dbReference type="Proteomes" id="UP000318995">
    <property type="component" value="Unassembled WGS sequence"/>
</dbReference>
<evidence type="ECO:0000313" key="2">
    <source>
        <dbReference type="EMBL" id="TWT46670.1"/>
    </source>
</evidence>
<name>A0A5C5W7K5_9BACT</name>
<feature type="chain" id="PRO_5023125371" evidence="1">
    <location>
        <begin position="26"/>
        <end position="98"/>
    </location>
</feature>
<proteinExistence type="predicted"/>
<dbReference type="RefSeq" id="WP_146573371.1">
    <property type="nucleotide sequence ID" value="NZ_SJPH01000003.1"/>
</dbReference>
<evidence type="ECO:0000256" key="1">
    <source>
        <dbReference type="SAM" id="SignalP"/>
    </source>
</evidence>
<dbReference type="AlphaFoldDB" id="A0A5C5W7K5"/>
<sequence precursor="true">MKGRFGILLVAGGLAVALTAGETLAQNANPSYYGTPRGRYSRSYSGDYRANHPITVPTFNLPVYGGGYYYGPRRGVPYYPGYYYQPPVIYPPIVVYGF</sequence>
<dbReference type="EMBL" id="SJPH01000003">
    <property type="protein sequence ID" value="TWT46670.1"/>
    <property type="molecule type" value="Genomic_DNA"/>
</dbReference>
<dbReference type="OrthoDB" id="9939170at2"/>
<gene>
    <name evidence="2" type="ORF">Pla111_17710</name>
</gene>
<reference evidence="2 3" key="1">
    <citation type="submission" date="2019-02" db="EMBL/GenBank/DDBJ databases">
        <title>Deep-cultivation of Planctomycetes and their phenomic and genomic characterization uncovers novel biology.</title>
        <authorList>
            <person name="Wiegand S."/>
            <person name="Jogler M."/>
            <person name="Boedeker C."/>
            <person name="Pinto D."/>
            <person name="Vollmers J."/>
            <person name="Rivas-Marin E."/>
            <person name="Kohn T."/>
            <person name="Peeters S.H."/>
            <person name="Heuer A."/>
            <person name="Rast P."/>
            <person name="Oberbeckmann S."/>
            <person name="Bunk B."/>
            <person name="Jeske O."/>
            <person name="Meyerdierks A."/>
            <person name="Storesund J.E."/>
            <person name="Kallscheuer N."/>
            <person name="Luecker S."/>
            <person name="Lage O.M."/>
            <person name="Pohl T."/>
            <person name="Merkel B.J."/>
            <person name="Hornburger P."/>
            <person name="Mueller R.-W."/>
            <person name="Bruemmer F."/>
            <person name="Labrenz M."/>
            <person name="Spormann A.M."/>
            <person name="Op Den Camp H."/>
            <person name="Overmann J."/>
            <person name="Amann R."/>
            <person name="Jetten M.S.M."/>
            <person name="Mascher T."/>
            <person name="Medema M.H."/>
            <person name="Devos D.P."/>
            <person name="Kaster A.-K."/>
            <person name="Ovreas L."/>
            <person name="Rohde M."/>
            <person name="Galperin M.Y."/>
            <person name="Jogler C."/>
        </authorList>
    </citation>
    <scope>NUCLEOTIDE SEQUENCE [LARGE SCALE GENOMIC DNA]</scope>
    <source>
        <strain evidence="2 3">Pla111</strain>
    </source>
</reference>
<accession>A0A5C5W7K5</accession>
<comment type="caution">
    <text evidence="2">The sequence shown here is derived from an EMBL/GenBank/DDBJ whole genome shotgun (WGS) entry which is preliminary data.</text>
</comment>
<keyword evidence="1" id="KW-0732">Signal</keyword>
<evidence type="ECO:0000313" key="3">
    <source>
        <dbReference type="Proteomes" id="UP000318995"/>
    </source>
</evidence>
<organism evidence="2 3">
    <name type="scientific">Botrimarina hoheduenensis</name>
    <dbReference type="NCBI Taxonomy" id="2528000"/>
    <lineage>
        <taxon>Bacteria</taxon>
        <taxon>Pseudomonadati</taxon>
        <taxon>Planctomycetota</taxon>
        <taxon>Planctomycetia</taxon>
        <taxon>Pirellulales</taxon>
        <taxon>Lacipirellulaceae</taxon>
        <taxon>Botrimarina</taxon>
    </lineage>
</organism>
<feature type="signal peptide" evidence="1">
    <location>
        <begin position="1"/>
        <end position="25"/>
    </location>
</feature>